<dbReference type="GO" id="GO:0061579">
    <property type="term" value="F:N-acyl homoserine lactone synthase activity"/>
    <property type="evidence" value="ECO:0007669"/>
    <property type="project" value="UniProtKB-UniRule"/>
</dbReference>
<dbReference type="PROSITE" id="PS00949">
    <property type="entry name" value="AUTOINDUCER_SYNTH_1"/>
    <property type="match status" value="1"/>
</dbReference>
<dbReference type="SUPFAM" id="SSF55729">
    <property type="entry name" value="Acyl-CoA N-acyltransferases (Nat)"/>
    <property type="match status" value="1"/>
</dbReference>
<organism evidence="9 10">
    <name type="scientific">Burkholderia ambifaria (strain ATCC BAA-244 / DSM 16087 / CCUG 44356 / LMG 19182 / AMMD)</name>
    <name type="common">Burkholderia cepacia (strain AMMD)</name>
    <dbReference type="NCBI Taxonomy" id="339670"/>
    <lineage>
        <taxon>Bacteria</taxon>
        <taxon>Pseudomonadati</taxon>
        <taxon>Pseudomonadota</taxon>
        <taxon>Betaproteobacteria</taxon>
        <taxon>Burkholderiales</taxon>
        <taxon>Burkholderiaceae</taxon>
        <taxon>Burkholderia</taxon>
        <taxon>Burkholderia cepacia complex</taxon>
    </lineage>
</organism>
<dbReference type="GO" id="GO:0009372">
    <property type="term" value="P:quorum sensing"/>
    <property type="evidence" value="ECO:0007669"/>
    <property type="project" value="UniProtKB-UniRule"/>
</dbReference>
<evidence type="ECO:0000313" key="10">
    <source>
        <dbReference type="Proteomes" id="UP000000662"/>
    </source>
</evidence>
<dbReference type="InterPro" id="IPR001690">
    <property type="entry name" value="Autoind_synthase"/>
</dbReference>
<keyword evidence="10" id="KW-1185">Reference proteome</keyword>
<keyword evidence="3 8" id="KW-0808">Transferase</keyword>
<comment type="catalytic activity">
    <reaction evidence="6 8">
        <text>a fatty acyl-[ACP] + S-adenosyl-L-methionine = an N-acyl-L-homoserine lactone + S-methyl-5'-thioadenosine + holo-[ACP] + H(+)</text>
        <dbReference type="Rhea" id="RHEA:10096"/>
        <dbReference type="Rhea" id="RHEA-COMP:9685"/>
        <dbReference type="Rhea" id="RHEA-COMP:14125"/>
        <dbReference type="ChEBI" id="CHEBI:15378"/>
        <dbReference type="ChEBI" id="CHEBI:17509"/>
        <dbReference type="ChEBI" id="CHEBI:55474"/>
        <dbReference type="ChEBI" id="CHEBI:59789"/>
        <dbReference type="ChEBI" id="CHEBI:64479"/>
        <dbReference type="ChEBI" id="CHEBI:138651"/>
        <dbReference type="EC" id="2.3.1.184"/>
    </reaction>
</comment>
<dbReference type="KEGG" id="bam:Bamb_4118"/>
<dbReference type="InterPro" id="IPR016181">
    <property type="entry name" value="Acyl_CoA_acyltransferase"/>
</dbReference>
<dbReference type="PROSITE" id="PS51187">
    <property type="entry name" value="AUTOINDUCER_SYNTH_2"/>
    <property type="match status" value="1"/>
</dbReference>
<evidence type="ECO:0000256" key="4">
    <source>
        <dbReference type="ARBA" id="ARBA00022691"/>
    </source>
</evidence>
<accession>Q0B852</accession>
<dbReference type="PRINTS" id="PR01549">
    <property type="entry name" value="AUTOINDCRSYN"/>
</dbReference>
<dbReference type="Gene3D" id="3.40.630.30">
    <property type="match status" value="1"/>
</dbReference>
<evidence type="ECO:0000256" key="5">
    <source>
        <dbReference type="ARBA" id="ARBA00022929"/>
    </source>
</evidence>
<dbReference type="Pfam" id="PF00765">
    <property type="entry name" value="Autoind_synth"/>
    <property type="match status" value="1"/>
</dbReference>
<dbReference type="GO" id="GO:0007165">
    <property type="term" value="P:signal transduction"/>
    <property type="evidence" value="ECO:0007669"/>
    <property type="project" value="TreeGrafter"/>
</dbReference>
<evidence type="ECO:0000256" key="6">
    <source>
        <dbReference type="ARBA" id="ARBA00048576"/>
    </source>
</evidence>
<name>Q0B852_BURCM</name>
<proteinExistence type="inferred from homology"/>
<comment type="similarity">
    <text evidence="7 8">Belongs to the autoinducer synthase family.</text>
</comment>
<dbReference type="PANTHER" id="PTHR39322:SF1">
    <property type="entry name" value="ISOVALERYL-HOMOSERINE LACTONE SYNTHASE"/>
    <property type="match status" value="1"/>
</dbReference>
<keyword evidence="2 7" id="KW-0673">Quorum sensing</keyword>
<dbReference type="EMBL" id="CP000441">
    <property type="protein sequence ID" value="ABI89671.1"/>
    <property type="molecule type" value="Genomic_DNA"/>
</dbReference>
<protein>
    <recommendedName>
        <fullName evidence="1 8">Acyl-homoserine-lactone synthase</fullName>
        <ecNumber evidence="1 8">2.3.1.184</ecNumber>
    </recommendedName>
    <alternativeName>
        <fullName evidence="8">Autoinducer synthesis protein</fullName>
    </alternativeName>
</protein>
<evidence type="ECO:0000256" key="8">
    <source>
        <dbReference type="RuleBase" id="RU361135"/>
    </source>
</evidence>
<evidence type="ECO:0000313" key="9">
    <source>
        <dbReference type="EMBL" id="ABI89671.1"/>
    </source>
</evidence>
<dbReference type="Proteomes" id="UP000000662">
    <property type="component" value="Chromosome 2"/>
</dbReference>
<dbReference type="PANTHER" id="PTHR39322">
    <property type="entry name" value="ACYL-HOMOSERINE-LACTONE SYNTHASE"/>
    <property type="match status" value="1"/>
</dbReference>
<keyword evidence="5 7" id="KW-0071">Autoinducer synthesis</keyword>
<dbReference type="eggNOG" id="COG3916">
    <property type="taxonomic scope" value="Bacteria"/>
</dbReference>
<gene>
    <name evidence="9" type="ordered locus">Bamb_4118</name>
</gene>
<reference evidence="9" key="1">
    <citation type="submission" date="2006-08" db="EMBL/GenBank/DDBJ databases">
        <title>Complete sequence of Chromosome 2 of Burkholderia cepacia AMMD.</title>
        <authorList>
            <consortium name="US DOE Joint Genome Institute"/>
            <person name="Copeland A."/>
            <person name="Lucas S."/>
            <person name="Lapidus A."/>
            <person name="Barry K."/>
            <person name="Detter J.C."/>
            <person name="Glavina del Rio T."/>
            <person name="Hammon N."/>
            <person name="Israni S."/>
            <person name="Pitluck S."/>
            <person name="Bruce D."/>
            <person name="Chain P."/>
            <person name="Malfatti S."/>
            <person name="Shin M."/>
            <person name="Vergez L."/>
            <person name="Schmutz J."/>
            <person name="Larimer F."/>
            <person name="Land M."/>
            <person name="Hauser L."/>
            <person name="Kyrpides N."/>
            <person name="Kim E."/>
            <person name="Parke J."/>
            <person name="Coenye T."/>
            <person name="Konstantinidis K."/>
            <person name="Ramette A."/>
            <person name="Tiedje J."/>
            <person name="Richardson P."/>
        </authorList>
    </citation>
    <scope>NUCLEOTIDE SEQUENCE</scope>
    <source>
        <strain evidence="9">AMMD</strain>
    </source>
</reference>
<dbReference type="AlphaFoldDB" id="Q0B852"/>
<evidence type="ECO:0000256" key="7">
    <source>
        <dbReference type="PROSITE-ProRule" id="PRU00533"/>
    </source>
</evidence>
<sequence length="213" mass="23451">MRAYKDQSEDTMRTFVHEEGRLPHELAADLGRYRRRVFVEQLGWALPSANESFERDQFDRDDTVYVFARNAGGDVCGCARLLPTTRPYLLKSLFADLVAEDVPLPQSAAVWELSRFAATGDEGGPGNAEWAVRPMLAAVVECAAQLGARQLIGVTFASMERLFRRIGVHAHRAGPPKQVDGRLVVACWIDIDPQTFAALGIEPGRAARQAIAA</sequence>
<evidence type="ECO:0000256" key="2">
    <source>
        <dbReference type="ARBA" id="ARBA00022654"/>
    </source>
</evidence>
<evidence type="ECO:0000256" key="3">
    <source>
        <dbReference type="ARBA" id="ARBA00022679"/>
    </source>
</evidence>
<evidence type="ECO:0000256" key="1">
    <source>
        <dbReference type="ARBA" id="ARBA00012340"/>
    </source>
</evidence>
<dbReference type="EC" id="2.3.1.184" evidence="1 8"/>
<keyword evidence="4 8" id="KW-0949">S-adenosyl-L-methionine</keyword>
<dbReference type="InterPro" id="IPR018311">
    <property type="entry name" value="Autoind_synth_CS"/>
</dbReference>